<dbReference type="Proteomes" id="UP000825935">
    <property type="component" value="Chromosome 12"/>
</dbReference>
<dbReference type="OMA" id="HVCEAIT"/>
<dbReference type="EMBL" id="CM035417">
    <property type="protein sequence ID" value="KAH7423197.1"/>
    <property type="molecule type" value="Genomic_DNA"/>
</dbReference>
<keyword evidence="1" id="KW-0812">Transmembrane</keyword>
<evidence type="ECO:0000256" key="2">
    <source>
        <dbReference type="SAM" id="SignalP"/>
    </source>
</evidence>
<keyword evidence="5" id="KW-1185">Reference proteome</keyword>
<proteinExistence type="predicted"/>
<feature type="chain" id="PRO_5035894727" description="C2H2-type domain-containing protein" evidence="2">
    <location>
        <begin position="24"/>
        <end position="254"/>
    </location>
</feature>
<name>A0A8T2TIM5_CERRI</name>
<accession>A0A8T2TIM5</accession>
<feature type="transmembrane region" description="Helical" evidence="1">
    <location>
        <begin position="211"/>
        <end position="234"/>
    </location>
</feature>
<gene>
    <name evidence="4" type="ORF">KP509_12G043500</name>
</gene>
<dbReference type="SUPFAM" id="SSF118359">
    <property type="entry name" value="Expressed protein At2g23090/F21P24.15"/>
    <property type="match status" value="1"/>
</dbReference>
<evidence type="ECO:0000313" key="5">
    <source>
        <dbReference type="Proteomes" id="UP000825935"/>
    </source>
</evidence>
<comment type="caution">
    <text evidence="4">The sequence shown here is derived from an EMBL/GenBank/DDBJ whole genome shotgun (WGS) entry which is preliminary data.</text>
</comment>
<reference evidence="4" key="1">
    <citation type="submission" date="2021-08" db="EMBL/GenBank/DDBJ databases">
        <title>WGS assembly of Ceratopteris richardii.</title>
        <authorList>
            <person name="Marchant D.B."/>
            <person name="Chen G."/>
            <person name="Jenkins J."/>
            <person name="Shu S."/>
            <person name="Leebens-Mack J."/>
            <person name="Grimwood J."/>
            <person name="Schmutz J."/>
            <person name="Soltis P."/>
            <person name="Soltis D."/>
            <person name="Chen Z.-H."/>
        </authorList>
    </citation>
    <scope>NUCLEOTIDE SEQUENCE</scope>
    <source>
        <strain evidence="4">Whitten #5841</strain>
        <tissue evidence="4">Leaf</tissue>
    </source>
</reference>
<protein>
    <recommendedName>
        <fullName evidence="3">C2H2-type domain-containing protein</fullName>
    </recommendedName>
</protein>
<feature type="signal peptide" evidence="2">
    <location>
        <begin position="1"/>
        <end position="23"/>
    </location>
</feature>
<evidence type="ECO:0000259" key="3">
    <source>
        <dbReference type="PROSITE" id="PS00028"/>
    </source>
</evidence>
<feature type="domain" description="C2H2-type" evidence="3">
    <location>
        <begin position="90"/>
        <end position="111"/>
    </location>
</feature>
<keyword evidence="2" id="KW-0732">Signal</keyword>
<organism evidence="4 5">
    <name type="scientific">Ceratopteris richardii</name>
    <name type="common">Triangle waterfern</name>
    <dbReference type="NCBI Taxonomy" id="49495"/>
    <lineage>
        <taxon>Eukaryota</taxon>
        <taxon>Viridiplantae</taxon>
        <taxon>Streptophyta</taxon>
        <taxon>Embryophyta</taxon>
        <taxon>Tracheophyta</taxon>
        <taxon>Polypodiopsida</taxon>
        <taxon>Polypodiidae</taxon>
        <taxon>Polypodiales</taxon>
        <taxon>Pteridineae</taxon>
        <taxon>Pteridaceae</taxon>
        <taxon>Parkerioideae</taxon>
        <taxon>Ceratopteris</taxon>
    </lineage>
</organism>
<dbReference type="OrthoDB" id="4507at2759"/>
<sequence length="254" mass="29940">MRDLGLSMLLSIYVFAFLPSLYAEPAGQHEVHCSRERSRTAWSVIDEYLLPFVEKKQYSLPEACRLNPKNDMFREQEQKKEHVTAHQWQCPYCRKMFRSEKFLDQHFDNRHLNLLNYSRDRCLADVCGALHCDYYEKLAKSKHKKKKCNTLASEKHLHLCQSLARTCFPPEQSASSRQLNEFFLRQFCDAHDCKKGVLPFNRGNGRYGDQALYIALFIFVCLILFLFYLGVYAYQSDLNKNHVKLKRISKPKVH</sequence>
<keyword evidence="1" id="KW-1133">Transmembrane helix</keyword>
<evidence type="ECO:0000313" key="4">
    <source>
        <dbReference type="EMBL" id="KAH7423197.1"/>
    </source>
</evidence>
<evidence type="ECO:0000256" key="1">
    <source>
        <dbReference type="SAM" id="Phobius"/>
    </source>
</evidence>
<keyword evidence="1" id="KW-0472">Membrane</keyword>
<dbReference type="InterPro" id="IPR013087">
    <property type="entry name" value="Znf_C2H2_type"/>
</dbReference>
<dbReference type="PROSITE" id="PS00028">
    <property type="entry name" value="ZINC_FINGER_C2H2_1"/>
    <property type="match status" value="1"/>
</dbReference>
<dbReference type="PANTHER" id="PTHR21385:SF0">
    <property type="entry name" value="RE51073P"/>
    <property type="match status" value="1"/>
</dbReference>
<dbReference type="PANTHER" id="PTHR21385">
    <property type="entry name" value="ZINC FINGER PROTEIN-RELATED"/>
    <property type="match status" value="1"/>
</dbReference>
<dbReference type="AlphaFoldDB" id="A0A8T2TIM5"/>